<dbReference type="Proteomes" id="UP000533905">
    <property type="component" value="Unassembled WGS sequence"/>
</dbReference>
<proteinExistence type="predicted"/>
<evidence type="ECO:0000313" key="3">
    <source>
        <dbReference type="EMBL" id="NNG25469.1"/>
    </source>
</evidence>
<sequence length="118" mass="13234">MIKPYFTAMRRPALALGIAVVLSASLGACVAPEQRRQANLYEDGSTCAEFGARPGTTAYTECMLTQQTRRDNKQRNSLEQTALTSQIAKDSQEMTRKVQCDRDAKKDREAGRYPRRCN</sequence>
<feature type="chain" id="PRO_5031431272" evidence="2">
    <location>
        <begin position="31"/>
        <end position="118"/>
    </location>
</feature>
<gene>
    <name evidence="3" type="ORF">HGB41_21010</name>
</gene>
<evidence type="ECO:0000256" key="2">
    <source>
        <dbReference type="SAM" id="SignalP"/>
    </source>
</evidence>
<feature type="compositionally biased region" description="Basic and acidic residues" evidence="1">
    <location>
        <begin position="90"/>
        <end position="112"/>
    </location>
</feature>
<evidence type="ECO:0000313" key="4">
    <source>
        <dbReference type="Proteomes" id="UP000533905"/>
    </source>
</evidence>
<evidence type="ECO:0000256" key="1">
    <source>
        <dbReference type="SAM" id="MobiDB-lite"/>
    </source>
</evidence>
<dbReference type="PROSITE" id="PS51257">
    <property type="entry name" value="PROKAR_LIPOPROTEIN"/>
    <property type="match status" value="1"/>
</dbReference>
<reference evidence="3 4" key="1">
    <citation type="submission" date="2020-04" db="EMBL/GenBank/DDBJ databases">
        <title>Massilia sp. nov., a cold adapted bacteria isolated from Arctic soil.</title>
        <authorList>
            <person name="Son J."/>
            <person name="Ka J.-O."/>
        </authorList>
    </citation>
    <scope>NUCLEOTIDE SEQUENCE [LARGE SCALE GENOMIC DNA]</scope>
    <source>
        <strain evidence="3 4">ML15P13</strain>
    </source>
</reference>
<dbReference type="EMBL" id="JABAIV010000010">
    <property type="protein sequence ID" value="NNG25469.1"/>
    <property type="molecule type" value="Genomic_DNA"/>
</dbReference>
<feature type="compositionally biased region" description="Polar residues" evidence="1">
    <location>
        <begin position="77"/>
        <end position="89"/>
    </location>
</feature>
<comment type="caution">
    <text evidence="3">The sequence shown here is derived from an EMBL/GenBank/DDBJ whole genome shotgun (WGS) entry which is preliminary data.</text>
</comment>
<feature type="signal peptide" evidence="2">
    <location>
        <begin position="1"/>
        <end position="30"/>
    </location>
</feature>
<dbReference type="RefSeq" id="WP_171088166.1">
    <property type="nucleotide sequence ID" value="NZ_JABAIV010000010.1"/>
</dbReference>
<name>A0A7Y2P304_9BURK</name>
<feature type="region of interest" description="Disordered" evidence="1">
    <location>
        <begin position="66"/>
        <end position="118"/>
    </location>
</feature>
<keyword evidence="4" id="KW-1185">Reference proteome</keyword>
<keyword evidence="2" id="KW-0732">Signal</keyword>
<protein>
    <submittedName>
        <fullName evidence="3">Uncharacterized protein</fullName>
    </submittedName>
</protein>
<organism evidence="3 4">
    <name type="scientific">Telluria aromaticivorans</name>
    <dbReference type="NCBI Taxonomy" id="2725995"/>
    <lineage>
        <taxon>Bacteria</taxon>
        <taxon>Pseudomonadati</taxon>
        <taxon>Pseudomonadota</taxon>
        <taxon>Betaproteobacteria</taxon>
        <taxon>Burkholderiales</taxon>
        <taxon>Oxalobacteraceae</taxon>
        <taxon>Telluria group</taxon>
        <taxon>Telluria</taxon>
    </lineage>
</organism>
<dbReference type="AlphaFoldDB" id="A0A7Y2P304"/>
<accession>A0A7Y2P304</accession>